<organism evidence="3 4">
    <name type="scientific">Biomphalaria glabrata</name>
    <name type="common">Bloodfluke planorb</name>
    <name type="synonym">Freshwater snail</name>
    <dbReference type="NCBI Taxonomy" id="6526"/>
    <lineage>
        <taxon>Eukaryota</taxon>
        <taxon>Metazoa</taxon>
        <taxon>Spiralia</taxon>
        <taxon>Lophotrochozoa</taxon>
        <taxon>Mollusca</taxon>
        <taxon>Gastropoda</taxon>
        <taxon>Heterobranchia</taxon>
        <taxon>Euthyneura</taxon>
        <taxon>Panpulmonata</taxon>
        <taxon>Hygrophila</taxon>
        <taxon>Lymnaeoidea</taxon>
        <taxon>Planorbidae</taxon>
        <taxon>Biomphalaria</taxon>
    </lineage>
</organism>
<dbReference type="InterPro" id="IPR050327">
    <property type="entry name" value="Proton-linked_MCT"/>
</dbReference>
<feature type="transmembrane region" description="Helical" evidence="2">
    <location>
        <begin position="527"/>
        <end position="551"/>
    </location>
</feature>
<accession>A0A2C9KG17</accession>
<feature type="transmembrane region" description="Helical" evidence="2">
    <location>
        <begin position="642"/>
        <end position="661"/>
    </location>
</feature>
<protein>
    <submittedName>
        <fullName evidence="3">Uncharacterized protein</fullName>
    </submittedName>
</protein>
<feature type="transmembrane region" description="Helical" evidence="2">
    <location>
        <begin position="212"/>
        <end position="230"/>
    </location>
</feature>
<proteinExistence type="predicted"/>
<feature type="transmembrane region" description="Helical" evidence="2">
    <location>
        <begin position="180"/>
        <end position="200"/>
    </location>
</feature>
<reference evidence="3" key="1">
    <citation type="submission" date="2020-05" db="UniProtKB">
        <authorList>
            <consortium name="EnsemblMetazoa"/>
        </authorList>
    </citation>
    <scope>IDENTIFICATION</scope>
    <source>
        <strain evidence="3">BB02</strain>
    </source>
</reference>
<dbReference type="KEGG" id="bgt:106056971"/>
<keyword evidence="2" id="KW-1133">Transmembrane helix</keyword>
<feature type="region of interest" description="Disordered" evidence="1">
    <location>
        <begin position="446"/>
        <end position="478"/>
    </location>
</feature>
<feature type="transmembrane region" description="Helical" evidence="2">
    <location>
        <begin position="681"/>
        <end position="700"/>
    </location>
</feature>
<dbReference type="EnsemblMetazoa" id="BGLB019117-RA">
    <property type="protein sequence ID" value="BGLB019117-PA"/>
    <property type="gene ID" value="BGLB019117"/>
</dbReference>
<dbReference type="VEuPathDB" id="VectorBase:BGLAX_037345"/>
<feature type="transmembrane region" description="Helical" evidence="2">
    <location>
        <begin position="597"/>
        <end position="630"/>
    </location>
</feature>
<feature type="transmembrane region" description="Helical" evidence="2">
    <location>
        <begin position="563"/>
        <end position="585"/>
    </location>
</feature>
<evidence type="ECO:0000313" key="3">
    <source>
        <dbReference type="EnsemblMetazoa" id="BGLB019117-PA"/>
    </source>
</evidence>
<evidence type="ECO:0000256" key="2">
    <source>
        <dbReference type="SAM" id="Phobius"/>
    </source>
</evidence>
<dbReference type="PANTHER" id="PTHR11360:SF286">
    <property type="entry name" value="GH22266P"/>
    <property type="match status" value="1"/>
</dbReference>
<feature type="transmembrane region" description="Helical" evidence="2">
    <location>
        <begin position="92"/>
        <end position="112"/>
    </location>
</feature>
<keyword evidence="2" id="KW-0812">Transmembrane</keyword>
<feature type="transmembrane region" description="Helical" evidence="2">
    <location>
        <begin position="118"/>
        <end position="141"/>
    </location>
</feature>
<evidence type="ECO:0000313" key="4">
    <source>
        <dbReference type="Proteomes" id="UP000076420"/>
    </source>
</evidence>
<dbReference type="InterPro" id="IPR011701">
    <property type="entry name" value="MFS"/>
</dbReference>
<evidence type="ECO:0000256" key="1">
    <source>
        <dbReference type="SAM" id="MobiDB-lite"/>
    </source>
</evidence>
<feature type="compositionally biased region" description="Polar residues" evidence="1">
    <location>
        <begin position="456"/>
        <end position="473"/>
    </location>
</feature>
<feature type="transmembrane region" description="Helical" evidence="2">
    <location>
        <begin position="148"/>
        <end position="174"/>
    </location>
</feature>
<feature type="transmembrane region" description="Helical" evidence="2">
    <location>
        <begin position="54"/>
        <end position="80"/>
    </location>
</feature>
<dbReference type="Proteomes" id="UP000076420">
    <property type="component" value="Unassembled WGS sequence"/>
</dbReference>
<dbReference type="InterPro" id="IPR036259">
    <property type="entry name" value="MFS_trans_sf"/>
</dbReference>
<dbReference type="VEuPathDB" id="VectorBase:BGLB019117"/>
<dbReference type="GO" id="GO:0008028">
    <property type="term" value="F:monocarboxylic acid transmembrane transporter activity"/>
    <property type="evidence" value="ECO:0007669"/>
    <property type="project" value="TreeGrafter"/>
</dbReference>
<name>A0A2C9KG17_BIOGL</name>
<dbReference type="OrthoDB" id="6499973at2759"/>
<gene>
    <name evidence="3" type="primary">106056971</name>
</gene>
<dbReference type="Gene3D" id="1.20.1250.20">
    <property type="entry name" value="MFS general substrate transporter like domains"/>
    <property type="match status" value="2"/>
</dbReference>
<sequence>MAQKEKGESHQDEVDEVNSELIYDTVVSQGGSIKAELHMGTKKGYCSSDIDGGYGWVIVLASFFNAFVIDGIGSSFGLLLPYMKDKYGASDFLMSFANSLFMAFLIMGTVSVHLTNKFGVRLVTVIGGFIACVSFIGSAYVNNVFVFILLYGLLAGCGCGLVFLPSIIIVNAYFHNWRGIANGIISAGSGAGLVVLSPLIKYLIENYTLEGTILILSGIMLNMCVFSSLYRPPPSLEKNSSQNSNSSSCSLSLDNLVHVLDSVTEQNETIVDKETNYYEEATVDCDKLSKLEGGDANHDTKLTYLVQKHLKSDPPSNVNKKGFHRLIALNKSDQKSPWKSEYQLRSEADHSDHSFHSSVYNLPTWYNASHQGLILRKKVGGKHNRKMNAVQHLSPQEWAADNGSQLYLAGSIATLRSLQQRHVHSHLQVPAASQQFSSLPKFRFSSSDLPVDQPESKQQAKNNIQTRDQSKASVLSDHQDGLKQLTTGHLSSDQSNLLDSNIEKNNNSEDVVQSGHSLGQLLCLPSFHLFSLGASLIQIGYPIASTFLANYAKKLEPSSNTALLMSLLGAMNICGRCLAGLLVSFRVDPFHLNNISLLLVGLSCLLTPIYQEFWTLCLFSAFYGFFLGFFPPLQPLIIVKQFGIGSLATAFGFLTTIKGLASFPGAPLAGWINDETGNYALSFVFGGTVFFLSGLVHYLMMCVKK</sequence>
<dbReference type="AlphaFoldDB" id="A0A2C9KG17"/>
<dbReference type="SUPFAM" id="SSF103473">
    <property type="entry name" value="MFS general substrate transporter"/>
    <property type="match status" value="1"/>
</dbReference>
<dbReference type="PANTHER" id="PTHR11360">
    <property type="entry name" value="MONOCARBOXYLATE TRANSPORTER"/>
    <property type="match status" value="1"/>
</dbReference>
<keyword evidence="2" id="KW-0472">Membrane</keyword>
<dbReference type="Pfam" id="PF07690">
    <property type="entry name" value="MFS_1"/>
    <property type="match status" value="1"/>
</dbReference>